<dbReference type="EMBL" id="JAGTXO010000069">
    <property type="protein sequence ID" value="KAG8457467.1"/>
    <property type="molecule type" value="Genomic_DNA"/>
</dbReference>
<sequence>MAAMRRPWPVGVRRARRIAAVVCAGGLWLGCAAWICAPSARSPIHGRIVGASIGLGHRLAAGLAPGLGGAAAPATGAPRFPPPARREDVGVVIVGGGIAGLTAGWRLLRSGWSDFALLELEASVGGNARGARMAPAGDGGEMVEHPWAAHYVPLPSAENVLLRDLLADAGAVVASGSSGAPRWETSLVCPLPVERLFAPEAPDADGARARAGSGRWLECADGLLPSHLLTDDDRAQLRRLRAAVAAEADGRDGARRFAVPVAHSLVDARAIALDRTPALRWLTSVNVTSERVLWWAEYGMRDDYGVALRDASAWALVHYFAARDSDERLEGADGNGWLVRFLARAAGSRVRTRALVTAVVPLARQSKALSAARGERASGGATVRYWDEAAGESVELRARRVIYAAPRFTAKHIVNGYTPSRAANFTYAPWVVANVGLRAPPPAERQPVSRALRALASRALGGAADGGGSAWGYRACDSVIYNGPGGAPVGEGGGGLGYALTTSHAARARRSRWRSLLALLWPPAWPERRAAVLTHFTALTDLEPAAARAWLLGTSWAYWRERVLAELEVAHAGIRALVTRVDVAFLAHAMVRPTVGFVWGDARRLAAVPHASVVHWAHSDMSGLSLVEEAV</sequence>
<dbReference type="Pfam" id="PF13450">
    <property type="entry name" value="NAD_binding_8"/>
    <property type="match status" value="1"/>
</dbReference>
<dbReference type="Gene3D" id="3.50.50.60">
    <property type="entry name" value="FAD/NAD(P)-binding domain"/>
    <property type="match status" value="1"/>
</dbReference>
<keyword evidence="2" id="KW-1185">Reference proteome</keyword>
<gene>
    <name evidence="1" type="ORF">KFE25_003771</name>
</gene>
<comment type="caution">
    <text evidence="1">The sequence shown here is derived from an EMBL/GenBank/DDBJ whole genome shotgun (WGS) entry which is preliminary data.</text>
</comment>
<dbReference type="InterPro" id="IPR036188">
    <property type="entry name" value="FAD/NAD-bd_sf"/>
</dbReference>
<dbReference type="SUPFAM" id="SSF51905">
    <property type="entry name" value="FAD/NAD(P)-binding domain"/>
    <property type="match status" value="1"/>
</dbReference>
<reference evidence="1" key="1">
    <citation type="submission" date="2021-05" db="EMBL/GenBank/DDBJ databases">
        <title>The genome of the haptophyte Pavlova lutheri (Diacronema luteri, Pavlovales) - a model for lipid biosynthesis in eukaryotic algae.</title>
        <authorList>
            <person name="Hulatt C.J."/>
            <person name="Posewitz M.C."/>
        </authorList>
    </citation>
    <scope>NUCLEOTIDE SEQUENCE</scope>
    <source>
        <strain evidence="1">NIVA-4/92</strain>
    </source>
</reference>
<evidence type="ECO:0000313" key="1">
    <source>
        <dbReference type="EMBL" id="KAG8457467.1"/>
    </source>
</evidence>
<dbReference type="Proteomes" id="UP000751190">
    <property type="component" value="Unassembled WGS sequence"/>
</dbReference>
<name>A0A8J5X757_DIALT</name>
<dbReference type="PROSITE" id="PS51257">
    <property type="entry name" value="PROKAR_LIPOPROTEIN"/>
    <property type="match status" value="1"/>
</dbReference>
<proteinExistence type="predicted"/>
<evidence type="ECO:0008006" key="3">
    <source>
        <dbReference type="Google" id="ProtNLM"/>
    </source>
</evidence>
<protein>
    <recommendedName>
        <fullName evidence="3">Amine oxidase domain-containing protein</fullName>
    </recommendedName>
</protein>
<dbReference type="AlphaFoldDB" id="A0A8J5X757"/>
<accession>A0A8J5X757</accession>
<organism evidence="1 2">
    <name type="scientific">Diacronema lutheri</name>
    <name type="common">Unicellular marine alga</name>
    <name type="synonym">Monochrysis lutheri</name>
    <dbReference type="NCBI Taxonomy" id="2081491"/>
    <lineage>
        <taxon>Eukaryota</taxon>
        <taxon>Haptista</taxon>
        <taxon>Haptophyta</taxon>
        <taxon>Pavlovophyceae</taxon>
        <taxon>Pavlovales</taxon>
        <taxon>Pavlovaceae</taxon>
        <taxon>Diacronema</taxon>
    </lineage>
</organism>
<evidence type="ECO:0000313" key="2">
    <source>
        <dbReference type="Proteomes" id="UP000751190"/>
    </source>
</evidence>
<dbReference type="OrthoDB" id="2219495at2759"/>